<sequence>MSSLLPWIAVLVTAVAGYALLKRYQTHLVLLFAGLAILIAVALLGDASFLPKGVKPSGFWLFDIFATLKSIATKQSAGTGFLIMTAGGFAAYMDRIGAAKALVNVAVKPLGRLKAPYLVLAGGYVVGQLLVMVIPSAAGLAMLLLVALFPILKAVGVSAAAAAAVIGTSAGMTFAPTAGTASLAAKVAGLDPINYLVEYQLPIAIPTLLVAAAAHYVVQRRFDAKGDDAQAETVEVKASTAPDAPAWYAFFPVLPIALLIVFSNLVVSSVKLDTIAALFMVWVFVVLVEIVRLRDVKKIFKDAMAMFQSMGKMFAGIVALIICAEFFASGLKSSGLIDLLINSAQGVGAGMGLMTVLLTGIVSVVTFLTGSGVGAYSSFAALAPDVAQGLGGSVEALVTPMQFASGMVRAMSPVAGVIIAVAGAAGVSPVAIVRRTWIPMVLGLATTVVVNQILFM</sequence>
<feature type="transmembrane region" description="Helical" evidence="8">
    <location>
        <begin position="129"/>
        <end position="152"/>
    </location>
</feature>
<dbReference type="RefSeq" id="WP_120176355.1">
    <property type="nucleotide sequence ID" value="NZ_AP018786.1"/>
</dbReference>
<keyword evidence="6 8" id="KW-1133">Transmembrane helix</keyword>
<accession>A0A2Z6I9T4</accession>
<evidence type="ECO:0000256" key="8">
    <source>
        <dbReference type="SAM" id="Phobius"/>
    </source>
</evidence>
<dbReference type="GO" id="GO:0005886">
    <property type="term" value="C:plasma membrane"/>
    <property type="evidence" value="ECO:0007669"/>
    <property type="project" value="UniProtKB-SubCell"/>
</dbReference>
<feature type="transmembrane region" description="Helical" evidence="8">
    <location>
        <begin position="437"/>
        <end position="455"/>
    </location>
</feature>
<comment type="similarity">
    <text evidence="2">Belongs to the DcuC/DcuD transporter (TC 2.A.61) family.</text>
</comment>
<feature type="transmembrane region" description="Helical" evidence="8">
    <location>
        <begin position="351"/>
        <end position="369"/>
    </location>
</feature>
<evidence type="ECO:0000256" key="5">
    <source>
        <dbReference type="ARBA" id="ARBA00022692"/>
    </source>
</evidence>
<dbReference type="InterPro" id="IPR018385">
    <property type="entry name" value="C4_dicarb_anaerob_car-like"/>
</dbReference>
<evidence type="ECO:0000256" key="7">
    <source>
        <dbReference type="ARBA" id="ARBA00023136"/>
    </source>
</evidence>
<feature type="transmembrane region" description="Helical" evidence="8">
    <location>
        <begin position="159"/>
        <end position="179"/>
    </location>
</feature>
<evidence type="ECO:0000256" key="6">
    <source>
        <dbReference type="ARBA" id="ARBA00022989"/>
    </source>
</evidence>
<comment type="subcellular location">
    <subcellularLocation>
        <location evidence="1">Cell membrane</location>
        <topology evidence="1">Multi-pass membrane protein</topology>
    </subcellularLocation>
</comment>
<keyword evidence="7 8" id="KW-0472">Membrane</keyword>
<protein>
    <submittedName>
        <fullName evidence="9">C4-dicarboxylate ABC transporter</fullName>
    </submittedName>
</protein>
<dbReference type="NCBIfam" id="TIGR00771">
    <property type="entry name" value="DcuC"/>
    <property type="match status" value="1"/>
</dbReference>
<feature type="transmembrane region" description="Helical" evidence="8">
    <location>
        <begin position="28"/>
        <end position="50"/>
    </location>
</feature>
<feature type="transmembrane region" description="Helical" evidence="8">
    <location>
        <begin position="247"/>
        <end position="268"/>
    </location>
</feature>
<keyword evidence="10" id="KW-1185">Reference proteome</keyword>
<dbReference type="KEGG" id="sutt:SUTMEG_05610"/>
<dbReference type="InterPro" id="IPR004669">
    <property type="entry name" value="C4_dicarb_anaerob_car"/>
</dbReference>
<dbReference type="AlphaFoldDB" id="A0A2Z6I9T4"/>
<evidence type="ECO:0000313" key="10">
    <source>
        <dbReference type="Proteomes" id="UP000271003"/>
    </source>
</evidence>
<evidence type="ECO:0000313" key="9">
    <source>
        <dbReference type="EMBL" id="BBF22670.1"/>
    </source>
</evidence>
<organism evidence="9 10">
    <name type="scientific">Sutterella megalosphaeroides</name>
    <dbReference type="NCBI Taxonomy" id="2494234"/>
    <lineage>
        <taxon>Bacteria</taxon>
        <taxon>Pseudomonadati</taxon>
        <taxon>Pseudomonadota</taxon>
        <taxon>Betaproteobacteria</taxon>
        <taxon>Burkholderiales</taxon>
        <taxon>Sutterellaceae</taxon>
        <taxon>Sutterella</taxon>
    </lineage>
</organism>
<name>A0A2Z6I9T4_9BURK</name>
<dbReference type="PANTHER" id="PTHR42002:SF2">
    <property type="entry name" value="ANAEROBIC C4-DICARBOXYLATE TRANSPORTER DCUC-RELATED"/>
    <property type="match status" value="1"/>
</dbReference>
<keyword evidence="3" id="KW-0813">Transport</keyword>
<feature type="transmembrane region" description="Helical" evidence="8">
    <location>
        <begin position="274"/>
        <end position="293"/>
    </location>
</feature>
<reference evidence="9 10" key="1">
    <citation type="journal article" date="2018" name="Int. J. Syst. Evol. Microbiol.">
        <title>Mesosutterella multiformis gen. nov., sp. nov., a member of the family Sutterellaceae and Sutterella megalosphaeroides sp. nov., isolated from human faeces.</title>
        <authorList>
            <person name="Sakamoto M."/>
            <person name="Ikeyama N."/>
            <person name="Kunihiro T."/>
            <person name="Iino T."/>
            <person name="Yuki M."/>
            <person name="Ohkuma M."/>
        </authorList>
    </citation>
    <scope>NUCLEOTIDE SEQUENCE [LARGE SCALE GENOMIC DNA]</scope>
    <source>
        <strain evidence="9 10">6FBBBH3</strain>
    </source>
</reference>
<feature type="transmembrane region" description="Helical" evidence="8">
    <location>
        <begin position="410"/>
        <end position="431"/>
    </location>
</feature>
<feature type="transmembrane region" description="Helical" evidence="8">
    <location>
        <begin position="313"/>
        <end position="331"/>
    </location>
</feature>
<dbReference type="EMBL" id="AP018786">
    <property type="protein sequence ID" value="BBF22670.1"/>
    <property type="molecule type" value="Genomic_DNA"/>
</dbReference>
<gene>
    <name evidence="9" type="ORF">SUTMEG_05610</name>
</gene>
<dbReference type="PANTHER" id="PTHR42002">
    <property type="entry name" value="ANAEROBIC C4-DICARBOXYLATE TRANSPORTER DCUC-RELATED"/>
    <property type="match status" value="1"/>
</dbReference>
<dbReference type="OrthoDB" id="1674075at2"/>
<feature type="transmembrane region" description="Helical" evidence="8">
    <location>
        <begin position="199"/>
        <end position="218"/>
    </location>
</feature>
<proteinExistence type="inferred from homology"/>
<evidence type="ECO:0000256" key="2">
    <source>
        <dbReference type="ARBA" id="ARBA00005275"/>
    </source>
</evidence>
<evidence type="ECO:0000256" key="1">
    <source>
        <dbReference type="ARBA" id="ARBA00004651"/>
    </source>
</evidence>
<feature type="transmembrane region" description="Helical" evidence="8">
    <location>
        <begin position="6"/>
        <end position="21"/>
    </location>
</feature>
<dbReference type="NCBIfam" id="NF037994">
    <property type="entry name" value="DcuC_1"/>
    <property type="match status" value="1"/>
</dbReference>
<evidence type="ECO:0000256" key="4">
    <source>
        <dbReference type="ARBA" id="ARBA00022475"/>
    </source>
</evidence>
<dbReference type="GO" id="GO:0015556">
    <property type="term" value="F:C4-dicarboxylate transmembrane transporter activity"/>
    <property type="evidence" value="ECO:0007669"/>
    <property type="project" value="InterPro"/>
</dbReference>
<keyword evidence="4" id="KW-1003">Cell membrane</keyword>
<evidence type="ECO:0000256" key="3">
    <source>
        <dbReference type="ARBA" id="ARBA00022448"/>
    </source>
</evidence>
<keyword evidence="5 8" id="KW-0812">Transmembrane</keyword>
<dbReference type="Pfam" id="PF03606">
    <property type="entry name" value="DcuC"/>
    <property type="match status" value="1"/>
</dbReference>
<dbReference type="Proteomes" id="UP000271003">
    <property type="component" value="Chromosome"/>
</dbReference>